<organism evidence="5 6">
    <name type="scientific">Flavilitoribacter nigricans (strain ATCC 23147 / DSM 23189 / NBRC 102662 / NCIMB 1420 / SS-2)</name>
    <name type="common">Lewinella nigricans</name>
    <dbReference type="NCBI Taxonomy" id="1122177"/>
    <lineage>
        <taxon>Bacteria</taxon>
        <taxon>Pseudomonadati</taxon>
        <taxon>Bacteroidota</taxon>
        <taxon>Saprospiria</taxon>
        <taxon>Saprospirales</taxon>
        <taxon>Lewinellaceae</taxon>
        <taxon>Flavilitoribacter</taxon>
    </lineage>
</organism>
<name>A0A2D0N5G8_FLAN2</name>
<keyword evidence="2" id="KW-0378">Hydrolase</keyword>
<accession>A0A2D0N5G8</accession>
<keyword evidence="6" id="KW-1185">Reference proteome</keyword>
<dbReference type="Pfam" id="PF00884">
    <property type="entry name" value="Sulfatase"/>
    <property type="match status" value="1"/>
</dbReference>
<dbReference type="InterPro" id="IPR000917">
    <property type="entry name" value="Sulfatase_N"/>
</dbReference>
<proteinExistence type="inferred from homology"/>
<dbReference type="AlphaFoldDB" id="A0A2D0N5G8"/>
<sequence>MQNFNIPLHLLPLLLLCLCPPLFGQQLPDIVIYLADDLSRSDISVYNPKGIPTPNLEQLAGEGMVFDRAFVASPSCAPSRAALLTGLMPARNGAERNHSYPQASTLKLTTLLQDLGYEVLSFGKIAHGGKRELIEPYGFDYIEPKPTGLPDLVKAYFDKRKSEQPVCLMVGDRRPHVRWTTEMDFDPAELDLPPFLLDTPETRAHWARYATDIKGMDEDLGLIRQYAREWFGEDHIFLFSGDHGSQWPFGKWNLYDYGIRVPFLISWPERIAAGSQTDAMISWVDIFPTLIDLVGGQYPDTLDGRSFRNILAEPQQTHREMIFTTHNEDGQFNVYPIRSVRGERYKYIINLMPANYHSNHSDINRFDGAGAYWDSWDATEKSNPIAADLIHRYFVRPQEELYDLATDPMEQHNLAGQPAYEELLAEMRAQLNVWMEAQQDSQKVKGTPYPVSGPRPSQAMVREHRE</sequence>
<dbReference type="RefSeq" id="WP_099152965.1">
    <property type="nucleotide sequence ID" value="NZ_PDUD01000030.1"/>
</dbReference>
<protein>
    <submittedName>
        <fullName evidence="5">Arylsulfatase</fullName>
    </submittedName>
</protein>
<comment type="caution">
    <text evidence="5">The sequence shown here is derived from an EMBL/GenBank/DDBJ whole genome shotgun (WGS) entry which is preliminary data.</text>
</comment>
<evidence type="ECO:0000256" key="2">
    <source>
        <dbReference type="ARBA" id="ARBA00022801"/>
    </source>
</evidence>
<dbReference type="PANTHER" id="PTHR43751:SF1">
    <property type="entry name" value="SULFATASE ATSG-RELATED"/>
    <property type="match status" value="1"/>
</dbReference>
<evidence type="ECO:0000256" key="3">
    <source>
        <dbReference type="SAM" id="MobiDB-lite"/>
    </source>
</evidence>
<dbReference type="CDD" id="cd16027">
    <property type="entry name" value="SGSH"/>
    <property type="match status" value="1"/>
</dbReference>
<evidence type="ECO:0000313" key="6">
    <source>
        <dbReference type="Proteomes" id="UP000223913"/>
    </source>
</evidence>
<evidence type="ECO:0000259" key="4">
    <source>
        <dbReference type="Pfam" id="PF00884"/>
    </source>
</evidence>
<comment type="similarity">
    <text evidence="1">Belongs to the sulfatase family.</text>
</comment>
<gene>
    <name evidence="5" type="ORF">CRP01_25610</name>
</gene>
<feature type="region of interest" description="Disordered" evidence="3">
    <location>
        <begin position="439"/>
        <end position="466"/>
    </location>
</feature>
<dbReference type="InterPro" id="IPR052701">
    <property type="entry name" value="GAG_Ulvan_Degrading_Sulfatases"/>
</dbReference>
<dbReference type="Proteomes" id="UP000223913">
    <property type="component" value="Unassembled WGS sequence"/>
</dbReference>
<dbReference type="InterPro" id="IPR017850">
    <property type="entry name" value="Alkaline_phosphatase_core_sf"/>
</dbReference>
<dbReference type="InterPro" id="IPR024607">
    <property type="entry name" value="Sulfatase_CS"/>
</dbReference>
<dbReference type="GO" id="GO:0016787">
    <property type="term" value="F:hydrolase activity"/>
    <property type="evidence" value="ECO:0007669"/>
    <property type="project" value="UniProtKB-KW"/>
</dbReference>
<dbReference type="Gene3D" id="3.40.720.10">
    <property type="entry name" value="Alkaline Phosphatase, subunit A"/>
    <property type="match status" value="1"/>
</dbReference>
<dbReference type="PANTHER" id="PTHR43751">
    <property type="entry name" value="SULFATASE"/>
    <property type="match status" value="1"/>
</dbReference>
<evidence type="ECO:0000313" key="5">
    <source>
        <dbReference type="EMBL" id="PHN03638.1"/>
    </source>
</evidence>
<dbReference type="PROSITE" id="PS00523">
    <property type="entry name" value="SULFATASE_1"/>
    <property type="match status" value="1"/>
</dbReference>
<evidence type="ECO:0000256" key="1">
    <source>
        <dbReference type="ARBA" id="ARBA00008779"/>
    </source>
</evidence>
<feature type="domain" description="Sulfatase N-terminal" evidence="4">
    <location>
        <begin position="28"/>
        <end position="295"/>
    </location>
</feature>
<dbReference type="EMBL" id="PDUD01000030">
    <property type="protein sequence ID" value="PHN03638.1"/>
    <property type="molecule type" value="Genomic_DNA"/>
</dbReference>
<reference evidence="5 6" key="1">
    <citation type="submission" date="2017-10" db="EMBL/GenBank/DDBJ databases">
        <title>The draft genome sequence of Lewinella nigricans NBRC 102662.</title>
        <authorList>
            <person name="Wang K."/>
        </authorList>
    </citation>
    <scope>NUCLEOTIDE SEQUENCE [LARGE SCALE GENOMIC DNA]</scope>
    <source>
        <strain evidence="5 6">NBRC 102662</strain>
    </source>
</reference>
<dbReference type="OrthoDB" id="9789742at2"/>
<dbReference type="SUPFAM" id="SSF53649">
    <property type="entry name" value="Alkaline phosphatase-like"/>
    <property type="match status" value="1"/>
</dbReference>